<evidence type="ECO:0000256" key="2">
    <source>
        <dbReference type="SAM" id="Phobius"/>
    </source>
</evidence>
<feature type="transmembrane region" description="Helical" evidence="2">
    <location>
        <begin position="160"/>
        <end position="179"/>
    </location>
</feature>
<dbReference type="EMBL" id="BRYB01000029">
    <property type="protein sequence ID" value="GMI20868.1"/>
    <property type="molecule type" value="Genomic_DNA"/>
</dbReference>
<feature type="transmembrane region" description="Helical" evidence="2">
    <location>
        <begin position="127"/>
        <end position="148"/>
    </location>
</feature>
<feature type="transmembrane region" description="Helical" evidence="2">
    <location>
        <begin position="372"/>
        <end position="393"/>
    </location>
</feature>
<keyword evidence="2" id="KW-0812">Transmembrane</keyword>
<feature type="transmembrane region" description="Helical" evidence="2">
    <location>
        <begin position="20"/>
        <end position="41"/>
    </location>
</feature>
<keyword evidence="2" id="KW-0472">Membrane</keyword>
<feature type="transmembrane region" description="Helical" evidence="2">
    <location>
        <begin position="216"/>
        <end position="233"/>
    </location>
</feature>
<reference evidence="3 4" key="1">
    <citation type="journal article" date="2023" name="Commun. Biol.">
        <title>Genome analysis of Parmales, the sister group of diatoms, reveals the evolutionary specialization of diatoms from phago-mixotrophs to photoautotrophs.</title>
        <authorList>
            <person name="Ban H."/>
            <person name="Sato S."/>
            <person name="Yoshikawa S."/>
            <person name="Yamada K."/>
            <person name="Nakamura Y."/>
            <person name="Ichinomiya M."/>
            <person name="Sato N."/>
            <person name="Blanc-Mathieu R."/>
            <person name="Endo H."/>
            <person name="Kuwata A."/>
            <person name="Ogata H."/>
        </authorList>
    </citation>
    <scope>NUCLEOTIDE SEQUENCE [LARGE SCALE GENOMIC DNA]</scope>
</reference>
<accession>A0ABQ6M738</accession>
<dbReference type="Proteomes" id="UP001165060">
    <property type="component" value="Unassembled WGS sequence"/>
</dbReference>
<sequence length="424" mass="46727">MPFTISSLAARWRPPSDSLYPTLPIQAFFFLTASLQWLWAVRDAFFTGKSLSVADGALQDFMMSSQYHELDAAELVTMHTAAPGSIFLRKLGGGCLLGLASNKLFLFVFAVPFTDARSFFSMHQPTVLHALFSNLALAAFHLYTLAHVPPASPGPLFHALYFRIGLLALEAAVLAALYLREFLLPVGVRGALGRYRGEETDFQGYTYSKNGIVSRIVMRTVTLVSGFYSIIFFRDLFMPGVPIPSYPFDLAYLAFTRAFVHSPPPGSAGDARLGEAAFFVGDKLSSQLTALAMLLVVAYKMTSALLLRKGPMTSMAEVNSCIGLKRKDTERTSGYIKCTQTWKLAFFSDMLIWSTIWRFVHVAADKAGADFHMFHHLMVVFFETFILGCFGFLQPVIPNGKPEEPVPAIESDGEGAAKKAKKDA</sequence>
<gene>
    <name evidence="3" type="ORF">TeGR_g6236</name>
</gene>
<evidence type="ECO:0000313" key="4">
    <source>
        <dbReference type="Proteomes" id="UP001165060"/>
    </source>
</evidence>
<name>A0ABQ6M738_9STRA</name>
<comment type="caution">
    <text evidence="3">The sequence shown here is derived from an EMBL/GenBank/DDBJ whole genome shotgun (WGS) entry which is preliminary data.</text>
</comment>
<organism evidence="3 4">
    <name type="scientific">Tetraparma gracilis</name>
    <dbReference type="NCBI Taxonomy" id="2962635"/>
    <lineage>
        <taxon>Eukaryota</taxon>
        <taxon>Sar</taxon>
        <taxon>Stramenopiles</taxon>
        <taxon>Ochrophyta</taxon>
        <taxon>Bolidophyceae</taxon>
        <taxon>Parmales</taxon>
        <taxon>Triparmaceae</taxon>
        <taxon>Tetraparma</taxon>
    </lineage>
</organism>
<keyword evidence="2" id="KW-1133">Transmembrane helix</keyword>
<proteinExistence type="predicted"/>
<feature type="region of interest" description="Disordered" evidence="1">
    <location>
        <begin position="403"/>
        <end position="424"/>
    </location>
</feature>
<feature type="transmembrane region" description="Helical" evidence="2">
    <location>
        <begin position="288"/>
        <end position="307"/>
    </location>
</feature>
<evidence type="ECO:0008006" key="5">
    <source>
        <dbReference type="Google" id="ProtNLM"/>
    </source>
</evidence>
<evidence type="ECO:0000313" key="3">
    <source>
        <dbReference type="EMBL" id="GMI20868.1"/>
    </source>
</evidence>
<evidence type="ECO:0000256" key="1">
    <source>
        <dbReference type="SAM" id="MobiDB-lite"/>
    </source>
</evidence>
<feature type="transmembrane region" description="Helical" evidence="2">
    <location>
        <begin position="341"/>
        <end position="360"/>
    </location>
</feature>
<protein>
    <recommendedName>
        <fullName evidence="5">TLC domain-containing protein</fullName>
    </recommendedName>
</protein>
<keyword evidence="4" id="KW-1185">Reference proteome</keyword>